<sequence>MARIGSSKNKTGLYAAPALVENQAPALAKTTHNRPTRPAKLLLALSEQKHHHSEQSRLSKQEFIQHYATDENQDATTSAQSARSVLRNGFRPSPIRRQKQRGATTVSHRDISQELSPRQTFTRSPGSARLKSEIEHITSKIKLHEDSARTSRLQQNRDAAATPFSAISSFVSRGPSSASTSSVQPHQQFSSTTKNGPTNTMISIPTVSISIDKPFQAATTVSGSIQTINEDNNRPYVNYHVAHAYQIPQQSTIGSESAFPSTSLSTVIRKRATKTNARNSTERYISCPFYVMHLTNLTLQQEINQNENEKKSSSPTASATPTPRKGTATTTRIGTSLSRLTSNRRQVASPITIFSRSTMEDDDDNVINIAPYYNSKRFSAKMTAFEHENSHLLKDVLRTTAWNHVQM</sequence>
<protein>
    <submittedName>
        <fullName evidence="2">Uncharacterized protein</fullName>
    </submittedName>
</protein>
<accession>A0A815EEU6</accession>
<proteinExistence type="predicted"/>
<dbReference type="AlphaFoldDB" id="A0A815EEU6"/>
<feature type="compositionally biased region" description="Polar residues" evidence="1">
    <location>
        <begin position="74"/>
        <end position="83"/>
    </location>
</feature>
<keyword evidence="3" id="KW-1185">Reference proteome</keyword>
<evidence type="ECO:0000313" key="2">
    <source>
        <dbReference type="EMBL" id="CAF1310777.1"/>
    </source>
</evidence>
<feature type="region of interest" description="Disordered" evidence="1">
    <location>
        <begin position="71"/>
        <end position="129"/>
    </location>
</feature>
<evidence type="ECO:0000256" key="1">
    <source>
        <dbReference type="SAM" id="MobiDB-lite"/>
    </source>
</evidence>
<reference evidence="2" key="1">
    <citation type="submission" date="2021-02" db="EMBL/GenBank/DDBJ databases">
        <authorList>
            <person name="Nowell W R."/>
        </authorList>
    </citation>
    <scope>NUCLEOTIDE SEQUENCE</scope>
</reference>
<gene>
    <name evidence="2" type="ORF">XAT740_LOCUS29371</name>
</gene>
<dbReference type="EMBL" id="CAJNOR010002556">
    <property type="protein sequence ID" value="CAF1310777.1"/>
    <property type="molecule type" value="Genomic_DNA"/>
</dbReference>
<name>A0A815EEU6_ADIRI</name>
<dbReference type="Proteomes" id="UP000663828">
    <property type="component" value="Unassembled WGS sequence"/>
</dbReference>
<feature type="compositionally biased region" description="Polar residues" evidence="1">
    <location>
        <begin position="113"/>
        <end position="125"/>
    </location>
</feature>
<feature type="region of interest" description="Disordered" evidence="1">
    <location>
        <begin position="170"/>
        <end position="200"/>
    </location>
</feature>
<organism evidence="2 3">
    <name type="scientific">Adineta ricciae</name>
    <name type="common">Rotifer</name>
    <dbReference type="NCBI Taxonomy" id="249248"/>
    <lineage>
        <taxon>Eukaryota</taxon>
        <taxon>Metazoa</taxon>
        <taxon>Spiralia</taxon>
        <taxon>Gnathifera</taxon>
        <taxon>Rotifera</taxon>
        <taxon>Eurotatoria</taxon>
        <taxon>Bdelloidea</taxon>
        <taxon>Adinetida</taxon>
        <taxon>Adinetidae</taxon>
        <taxon>Adineta</taxon>
    </lineage>
</organism>
<feature type="compositionally biased region" description="Low complexity" evidence="1">
    <location>
        <begin position="313"/>
        <end position="332"/>
    </location>
</feature>
<feature type="region of interest" description="Disordered" evidence="1">
    <location>
        <begin position="305"/>
        <end position="341"/>
    </location>
</feature>
<evidence type="ECO:0000313" key="3">
    <source>
        <dbReference type="Proteomes" id="UP000663828"/>
    </source>
</evidence>
<comment type="caution">
    <text evidence="2">The sequence shown here is derived from an EMBL/GenBank/DDBJ whole genome shotgun (WGS) entry which is preliminary data.</text>
</comment>